<sequence>MYHGKRLLIRNQTKLKPTLDACNKASAEVWNLCLQKAKDHHLATGKWIGKTQLQTETKQIVALHSQSIQAVAHKYLNARLSAKEAKTAGRKDVRYPYKEKFFFNTKWVGQAFSIEGNVVTLSMGIQNGKRQTPLKLQVSGLDGIAVETIKEVELCHDTHYYLSVTYDDGMENPPLKQQQAASVDLGEIHSIASFAEDGASVLISGRKVRSIHQLRNKKLAELQRLQSKCKKGSRQWRKYQKAKNFVRTKSARQLQDALHKTTKNFVDWCAAQQVSTVYVGDVEGVERNTKGKKRKKVTQKLSNWSFGKLMAYLTYKAKAKGIDIQKVDEAYSTQTCPVCHNRKKHTGRNVRCACGYKSHRDIHGAKNILSKTLYGDFLPWAIEEQTKYLRPC</sequence>
<name>A0A143YR25_9LACT</name>
<feature type="domain" description="Cas12f1-like TNB" evidence="7">
    <location>
        <begin position="306"/>
        <end position="368"/>
    </location>
</feature>
<dbReference type="PANTHER" id="PTHR30405:SF11">
    <property type="entry name" value="RNA-GUIDED DNA ENDONUCLEASE RV2885C-RELATED"/>
    <property type="match status" value="1"/>
</dbReference>
<dbReference type="Pfam" id="PF01385">
    <property type="entry name" value="OrfB_IS605"/>
    <property type="match status" value="1"/>
</dbReference>
<dbReference type="PANTHER" id="PTHR30405">
    <property type="entry name" value="TRANSPOSASE"/>
    <property type="match status" value="1"/>
</dbReference>
<evidence type="ECO:0000256" key="4">
    <source>
        <dbReference type="ARBA" id="ARBA00023125"/>
    </source>
</evidence>
<evidence type="ECO:0000313" key="8">
    <source>
        <dbReference type="EMBL" id="CZQ96717.1"/>
    </source>
</evidence>
<dbReference type="InterPro" id="IPR051399">
    <property type="entry name" value="RNA-guided_DNA_endo/Transpos"/>
</dbReference>
<dbReference type="NCBIfam" id="NF040570">
    <property type="entry name" value="guided_TnpB"/>
    <property type="match status" value="1"/>
</dbReference>
<gene>
    <name evidence="8" type="ORF">Tpal_2043</name>
</gene>
<protein>
    <submittedName>
        <fullName evidence="8">Transposase probable is891/is1136/is1341</fullName>
    </submittedName>
</protein>
<proteinExistence type="inferred from homology"/>
<dbReference type="RefSeq" id="WP_087033597.1">
    <property type="nucleotide sequence ID" value="NZ_FJNE01000006.1"/>
</dbReference>
<dbReference type="EMBL" id="FJNE01000006">
    <property type="protein sequence ID" value="CZQ96717.1"/>
    <property type="molecule type" value="Genomic_DNA"/>
</dbReference>
<dbReference type="Proteomes" id="UP000242754">
    <property type="component" value="Unassembled WGS sequence"/>
</dbReference>
<keyword evidence="4" id="KW-0238">DNA-binding</keyword>
<dbReference type="Pfam" id="PF07282">
    <property type="entry name" value="Cas12f1-like_TNB"/>
    <property type="match status" value="1"/>
</dbReference>
<dbReference type="NCBIfam" id="TIGR01766">
    <property type="entry name" value="IS200/IS605 family accessory protein TnpB-like domain"/>
    <property type="match status" value="1"/>
</dbReference>
<evidence type="ECO:0000259" key="7">
    <source>
        <dbReference type="Pfam" id="PF07282"/>
    </source>
</evidence>
<comment type="similarity">
    <text evidence="1">In the C-terminal section; belongs to the transposase 35 family.</text>
</comment>
<dbReference type="STRING" id="140314.SAMN04488076_10480"/>
<evidence type="ECO:0000313" key="9">
    <source>
        <dbReference type="Proteomes" id="UP000242754"/>
    </source>
</evidence>
<dbReference type="AlphaFoldDB" id="A0A143YR25"/>
<dbReference type="GO" id="GO:0006310">
    <property type="term" value="P:DNA recombination"/>
    <property type="evidence" value="ECO:0007669"/>
    <property type="project" value="UniProtKB-KW"/>
</dbReference>
<keyword evidence="9" id="KW-1185">Reference proteome</keyword>
<accession>A0A143YR25</accession>
<keyword evidence="5" id="KW-0233">DNA recombination</keyword>
<dbReference type="InterPro" id="IPR010095">
    <property type="entry name" value="Cas12f1-like_TNB"/>
</dbReference>
<organism evidence="8 9">
    <name type="scientific">Trichococcus palustris</name>
    <dbReference type="NCBI Taxonomy" id="140314"/>
    <lineage>
        <taxon>Bacteria</taxon>
        <taxon>Bacillati</taxon>
        <taxon>Bacillota</taxon>
        <taxon>Bacilli</taxon>
        <taxon>Lactobacillales</taxon>
        <taxon>Carnobacteriaceae</taxon>
        <taxon>Trichococcus</taxon>
    </lineage>
</organism>
<evidence type="ECO:0000256" key="1">
    <source>
        <dbReference type="ARBA" id="ARBA00008761"/>
    </source>
</evidence>
<dbReference type="GO" id="GO:0003677">
    <property type="term" value="F:DNA binding"/>
    <property type="evidence" value="ECO:0007669"/>
    <property type="project" value="UniProtKB-KW"/>
</dbReference>
<evidence type="ECO:0000256" key="2">
    <source>
        <dbReference type="ARBA" id="ARBA00011044"/>
    </source>
</evidence>
<dbReference type="GO" id="GO:0032196">
    <property type="term" value="P:transposition"/>
    <property type="evidence" value="ECO:0007669"/>
    <property type="project" value="UniProtKB-KW"/>
</dbReference>
<dbReference type="OrthoDB" id="2161152at2"/>
<reference evidence="8 9" key="1">
    <citation type="submission" date="2016-02" db="EMBL/GenBank/DDBJ databases">
        <authorList>
            <person name="Wen L."/>
            <person name="He K."/>
            <person name="Yang H."/>
        </authorList>
    </citation>
    <scope>NUCLEOTIDE SEQUENCE [LARGE SCALE GENOMIC DNA]</scope>
    <source>
        <strain evidence="8">Trichococcus palustris</strain>
    </source>
</reference>
<keyword evidence="3" id="KW-0815">Transposition</keyword>
<evidence type="ECO:0000259" key="6">
    <source>
        <dbReference type="Pfam" id="PF01385"/>
    </source>
</evidence>
<evidence type="ECO:0000256" key="5">
    <source>
        <dbReference type="ARBA" id="ARBA00023172"/>
    </source>
</evidence>
<comment type="similarity">
    <text evidence="2">In the N-terminal section; belongs to the transposase 2 family.</text>
</comment>
<feature type="domain" description="Probable transposase IS891/IS1136/IS1341" evidence="6">
    <location>
        <begin position="169"/>
        <end position="284"/>
    </location>
</feature>
<evidence type="ECO:0000256" key="3">
    <source>
        <dbReference type="ARBA" id="ARBA00022578"/>
    </source>
</evidence>
<dbReference type="InterPro" id="IPR001959">
    <property type="entry name" value="Transposase"/>
</dbReference>